<dbReference type="GO" id="GO:0003743">
    <property type="term" value="F:translation initiation factor activity"/>
    <property type="evidence" value="ECO:0007669"/>
    <property type="project" value="UniProtKB-UniRule"/>
</dbReference>
<proteinExistence type="inferred from homology"/>
<dbReference type="Gene3D" id="3.30.70.330">
    <property type="match status" value="1"/>
</dbReference>
<dbReference type="InterPro" id="IPR035979">
    <property type="entry name" value="RBD_domain_sf"/>
</dbReference>
<evidence type="ECO:0000256" key="7">
    <source>
        <dbReference type="SAM" id="MobiDB-lite"/>
    </source>
</evidence>
<comment type="subunit">
    <text evidence="5">Component of the eukaryotic translation initiation factor 3 (eIF-3) complex.</text>
</comment>
<dbReference type="GO" id="GO:0001732">
    <property type="term" value="P:formation of cytoplasmic translation initiation complex"/>
    <property type="evidence" value="ECO:0007669"/>
    <property type="project" value="UniProtKB-UniRule"/>
</dbReference>
<dbReference type="SUPFAM" id="SSF54928">
    <property type="entry name" value="RNA-binding domain, RBD"/>
    <property type="match status" value="1"/>
</dbReference>
<name>A0A1I7W2D4_LOALO</name>
<comment type="subcellular location">
    <subcellularLocation>
        <location evidence="5">Cytoplasm</location>
    </subcellularLocation>
</comment>
<dbReference type="STRING" id="7209.A0A1I7W2D4"/>
<dbReference type="SMART" id="SM00360">
    <property type="entry name" value="RRM"/>
    <property type="match status" value="1"/>
</dbReference>
<dbReference type="GO" id="GO:0016282">
    <property type="term" value="C:eukaryotic 43S preinitiation complex"/>
    <property type="evidence" value="ECO:0007669"/>
    <property type="project" value="UniProtKB-UniRule"/>
</dbReference>
<protein>
    <recommendedName>
        <fullName evidence="5">Eukaryotic translation initiation factor 3 subunit G</fullName>
        <shortName evidence="5">eIF3g</shortName>
    </recommendedName>
    <alternativeName>
        <fullName evidence="5">Eukaryotic translation initiation factor 3 RNA-binding subunit</fullName>
        <shortName evidence="5">eIF-3 RNA-binding subunit</shortName>
    </alternativeName>
    <alternativeName>
        <fullName evidence="5">Eukaryotic translation initiation factor 3 subunit 4</fullName>
    </alternativeName>
</protein>
<evidence type="ECO:0000256" key="3">
    <source>
        <dbReference type="ARBA" id="ARBA00022884"/>
    </source>
</evidence>
<evidence type="ECO:0000256" key="6">
    <source>
        <dbReference type="PROSITE-ProRule" id="PRU00176"/>
    </source>
</evidence>
<dbReference type="CDD" id="cd12933">
    <property type="entry name" value="eIF3G"/>
    <property type="match status" value="1"/>
</dbReference>
<evidence type="ECO:0000256" key="1">
    <source>
        <dbReference type="ARBA" id="ARBA00022490"/>
    </source>
</evidence>
<feature type="region of interest" description="Disordered" evidence="7">
    <location>
        <begin position="189"/>
        <end position="230"/>
    </location>
</feature>
<keyword evidence="9" id="KW-1185">Reference proteome</keyword>
<dbReference type="HAMAP" id="MF_03006">
    <property type="entry name" value="eIF3g"/>
    <property type="match status" value="1"/>
</dbReference>
<evidence type="ECO:0000256" key="5">
    <source>
        <dbReference type="HAMAP-Rule" id="MF_03006"/>
    </source>
</evidence>
<dbReference type="InterPro" id="IPR017334">
    <property type="entry name" value="eIF3_g"/>
</dbReference>
<reference evidence="9" key="1">
    <citation type="submission" date="2012-04" db="EMBL/GenBank/DDBJ databases">
        <title>The Genome Sequence of Loa loa.</title>
        <authorList>
            <consortium name="The Broad Institute Genome Sequencing Platform"/>
            <consortium name="Broad Institute Genome Sequencing Center for Infectious Disease"/>
            <person name="Nutman T.B."/>
            <person name="Fink D.L."/>
            <person name="Russ C."/>
            <person name="Young S."/>
            <person name="Zeng Q."/>
            <person name="Gargeya S."/>
            <person name="Alvarado L."/>
            <person name="Berlin A."/>
            <person name="Chapman S.B."/>
            <person name="Chen Z."/>
            <person name="Freedman E."/>
            <person name="Gellesch M."/>
            <person name="Goldberg J."/>
            <person name="Griggs A."/>
            <person name="Gujja S."/>
            <person name="Heilman E.R."/>
            <person name="Heiman D."/>
            <person name="Howarth C."/>
            <person name="Mehta T."/>
            <person name="Neiman D."/>
            <person name="Pearson M."/>
            <person name="Roberts A."/>
            <person name="Saif S."/>
            <person name="Shea T."/>
            <person name="Shenoy N."/>
            <person name="Sisk P."/>
            <person name="Stolte C."/>
            <person name="Sykes S."/>
            <person name="White J."/>
            <person name="Yandava C."/>
            <person name="Haas B."/>
            <person name="Henn M.R."/>
            <person name="Nusbaum C."/>
            <person name="Birren B."/>
        </authorList>
    </citation>
    <scope>NUCLEOTIDE SEQUENCE [LARGE SCALE GENOMIC DNA]</scope>
</reference>
<keyword evidence="1 5" id="KW-0963">Cytoplasm</keyword>
<dbReference type="Pfam" id="PF00076">
    <property type="entry name" value="RRM_1"/>
    <property type="match status" value="1"/>
</dbReference>
<dbReference type="CDD" id="cd12408">
    <property type="entry name" value="RRM_eIF3G_like"/>
    <property type="match status" value="1"/>
</dbReference>
<feature type="domain" description="RRM" evidence="8">
    <location>
        <begin position="234"/>
        <end position="318"/>
    </location>
</feature>
<evidence type="ECO:0000313" key="9">
    <source>
        <dbReference type="Proteomes" id="UP000095285"/>
    </source>
</evidence>
<dbReference type="Proteomes" id="UP000095285">
    <property type="component" value="Unassembled WGS sequence"/>
</dbReference>
<dbReference type="InterPro" id="IPR000504">
    <property type="entry name" value="RRM_dom"/>
</dbReference>
<keyword evidence="3 6" id="KW-0694">RNA-binding</keyword>
<comment type="similarity">
    <text evidence="5">Belongs to the eIF-3 subunit G family.</text>
</comment>
<evidence type="ECO:0000313" key="10">
    <source>
        <dbReference type="WBParaSite" id="EN70_8900"/>
    </source>
</evidence>
<dbReference type="InterPro" id="IPR024675">
    <property type="entry name" value="eIF3g_N"/>
</dbReference>
<evidence type="ECO:0000256" key="4">
    <source>
        <dbReference type="ARBA" id="ARBA00022917"/>
    </source>
</evidence>
<organism evidence="9 10">
    <name type="scientific">Loa loa</name>
    <name type="common">Eye worm</name>
    <name type="synonym">Filaria loa</name>
    <dbReference type="NCBI Taxonomy" id="7209"/>
    <lineage>
        <taxon>Eukaryota</taxon>
        <taxon>Metazoa</taxon>
        <taxon>Ecdysozoa</taxon>
        <taxon>Nematoda</taxon>
        <taxon>Chromadorea</taxon>
        <taxon>Rhabditida</taxon>
        <taxon>Spirurina</taxon>
        <taxon>Spiruromorpha</taxon>
        <taxon>Filarioidea</taxon>
        <taxon>Onchocercidae</taxon>
        <taxon>Loa</taxon>
    </lineage>
</organism>
<dbReference type="GO" id="GO:0033290">
    <property type="term" value="C:eukaryotic 48S preinitiation complex"/>
    <property type="evidence" value="ECO:0007669"/>
    <property type="project" value="UniProtKB-UniRule"/>
</dbReference>
<dbReference type="InterPro" id="IPR034240">
    <property type="entry name" value="eIF3G_RRM"/>
</dbReference>
<dbReference type="AlphaFoldDB" id="A0A1I7W2D4"/>
<sequence length="319" mass="35196">MCGLLGQNARRLVSMRASAQTCKCAADDWALDKEIIENMAVTAASTAPPLPNLSSISAIGSWAEAVEQETLGGAHESTKDGIKIVTDIISDDTGKYKVVTTFKVVTKKVSRPIAERKKWKKFGQCKNDGPGPHVSTTYVAEEQQLDIGDEGTKVAATAGGSFTHCRYCKSDEHWSVSCPYKSMYAKDDEEDLESKEKDTKLGPTVSGSGKYVAPGMRGDRPAITSGAERRSEENTCRVTNLPEECDDEVDSFFERTPCFIRYCGTVNRVFIAKDKHTNKPKGFAFVTFEHRSQTEAAIQKLNGYKLDHLVLKVEWTRFA</sequence>
<evidence type="ECO:0000256" key="2">
    <source>
        <dbReference type="ARBA" id="ARBA00022540"/>
    </source>
</evidence>
<comment type="function">
    <text evidence="5">RNA-binding component of the eukaryotic translation initiation factor 3 (eIF-3) complex, which is involved in protein synthesis of a specialized repertoire of mRNAs and, together with other initiation factors, stimulates binding of mRNA and methionyl-tRNAi to the 40S ribosome. The eIF-3 complex specifically targets and initiates translation of a subset of mRNAs involved in cell proliferation. This subunit can bind 18S rRNA.</text>
</comment>
<dbReference type="InterPro" id="IPR012677">
    <property type="entry name" value="Nucleotide-bd_a/b_plait_sf"/>
</dbReference>
<dbReference type="PANTHER" id="PTHR10352">
    <property type="entry name" value="EUKARYOTIC TRANSLATION INITIATION FACTOR 3 SUBUNIT G"/>
    <property type="match status" value="1"/>
</dbReference>
<evidence type="ECO:0000259" key="8">
    <source>
        <dbReference type="PROSITE" id="PS50102"/>
    </source>
</evidence>
<dbReference type="PROSITE" id="PS50102">
    <property type="entry name" value="RRM"/>
    <property type="match status" value="1"/>
</dbReference>
<dbReference type="Pfam" id="PF12353">
    <property type="entry name" value="eIF3g"/>
    <property type="match status" value="1"/>
</dbReference>
<dbReference type="GO" id="GO:0003723">
    <property type="term" value="F:RNA binding"/>
    <property type="evidence" value="ECO:0007669"/>
    <property type="project" value="UniProtKB-UniRule"/>
</dbReference>
<accession>A0A1I7W2D4</accession>
<keyword evidence="2 5" id="KW-0396">Initiation factor</keyword>
<reference evidence="10" key="2">
    <citation type="submission" date="2016-11" db="UniProtKB">
        <authorList>
            <consortium name="WormBaseParasite"/>
        </authorList>
    </citation>
    <scope>IDENTIFICATION</scope>
</reference>
<keyword evidence="4 5" id="KW-0648">Protein biosynthesis</keyword>
<dbReference type="WBParaSite" id="EN70_8900">
    <property type="protein sequence ID" value="EN70_8900"/>
    <property type="gene ID" value="EN70_8900"/>
</dbReference>
<dbReference type="GO" id="GO:0005852">
    <property type="term" value="C:eukaryotic translation initiation factor 3 complex"/>
    <property type="evidence" value="ECO:0007669"/>
    <property type="project" value="UniProtKB-UniRule"/>
</dbReference>